<feature type="transmembrane region" description="Helical" evidence="1">
    <location>
        <begin position="62"/>
        <end position="80"/>
    </location>
</feature>
<proteinExistence type="predicted"/>
<organism evidence="2 3">
    <name type="scientific">Paucimonas lemoignei</name>
    <name type="common">Pseudomonas lemoignei</name>
    <dbReference type="NCBI Taxonomy" id="29443"/>
    <lineage>
        <taxon>Bacteria</taxon>
        <taxon>Pseudomonadati</taxon>
        <taxon>Pseudomonadota</taxon>
        <taxon>Betaproteobacteria</taxon>
        <taxon>Burkholderiales</taxon>
        <taxon>Burkholderiaceae</taxon>
        <taxon>Paucimonas</taxon>
    </lineage>
</organism>
<sequence>MNREVVPIDRGEGKGDNDLQPLLNYLQSQQGHDIASRILSIVEDVKKATLEKTTSHAAFEKWLQAGIIVIVVIASALLSYLGKFDTSLGVLFGTLVGYIFGKK</sequence>
<name>A0A4R3HSD7_PAULE</name>
<dbReference type="OrthoDB" id="9554100at2"/>
<gene>
    <name evidence="2" type="ORF">EDC30_11842</name>
</gene>
<keyword evidence="1" id="KW-0472">Membrane</keyword>
<comment type="caution">
    <text evidence="2">The sequence shown here is derived from an EMBL/GenBank/DDBJ whole genome shotgun (WGS) entry which is preliminary data.</text>
</comment>
<protein>
    <submittedName>
        <fullName evidence="2">Uncharacterized protein</fullName>
    </submittedName>
</protein>
<dbReference type="RefSeq" id="WP_132260309.1">
    <property type="nucleotide sequence ID" value="NZ_SLZQ01000018.1"/>
</dbReference>
<evidence type="ECO:0000256" key="1">
    <source>
        <dbReference type="SAM" id="Phobius"/>
    </source>
</evidence>
<keyword evidence="1" id="KW-1133">Transmembrane helix</keyword>
<dbReference type="AlphaFoldDB" id="A0A4R3HSD7"/>
<evidence type="ECO:0000313" key="3">
    <source>
        <dbReference type="Proteomes" id="UP000295382"/>
    </source>
</evidence>
<evidence type="ECO:0000313" key="2">
    <source>
        <dbReference type="EMBL" id="TCS33101.1"/>
    </source>
</evidence>
<reference evidence="2 3" key="1">
    <citation type="submission" date="2019-03" db="EMBL/GenBank/DDBJ databases">
        <title>Genomic Encyclopedia of Type Strains, Phase IV (KMG-IV): sequencing the most valuable type-strain genomes for metagenomic binning, comparative biology and taxonomic classification.</title>
        <authorList>
            <person name="Goeker M."/>
        </authorList>
    </citation>
    <scope>NUCLEOTIDE SEQUENCE [LARGE SCALE GENOMIC DNA]</scope>
    <source>
        <strain evidence="2 3">DSM 7445</strain>
    </source>
</reference>
<accession>A0A4R3HSD7</accession>
<keyword evidence="3" id="KW-1185">Reference proteome</keyword>
<dbReference type="Proteomes" id="UP000295382">
    <property type="component" value="Unassembled WGS sequence"/>
</dbReference>
<dbReference type="EMBL" id="SLZQ01000018">
    <property type="protein sequence ID" value="TCS33101.1"/>
    <property type="molecule type" value="Genomic_DNA"/>
</dbReference>
<keyword evidence="1" id="KW-0812">Transmembrane</keyword>